<organism evidence="1 2">
    <name type="scientific">Nocardioides albus</name>
    <dbReference type="NCBI Taxonomy" id="1841"/>
    <lineage>
        <taxon>Bacteria</taxon>
        <taxon>Bacillati</taxon>
        <taxon>Actinomycetota</taxon>
        <taxon>Actinomycetes</taxon>
        <taxon>Propionibacteriales</taxon>
        <taxon>Nocardioidaceae</taxon>
        <taxon>Nocardioides</taxon>
    </lineage>
</organism>
<gene>
    <name evidence="1" type="ORF">FHS12_002841</name>
</gene>
<dbReference type="EMBL" id="JACHXG010000005">
    <property type="protein sequence ID" value="MBB3089892.1"/>
    <property type="molecule type" value="Genomic_DNA"/>
</dbReference>
<keyword evidence="2" id="KW-1185">Reference proteome</keyword>
<comment type="caution">
    <text evidence="1">The sequence shown here is derived from an EMBL/GenBank/DDBJ whole genome shotgun (WGS) entry which is preliminary data.</text>
</comment>
<evidence type="ECO:0000313" key="2">
    <source>
        <dbReference type="Proteomes" id="UP000577707"/>
    </source>
</evidence>
<protein>
    <submittedName>
        <fullName evidence="1">Uncharacterized protein</fullName>
    </submittedName>
</protein>
<evidence type="ECO:0000313" key="1">
    <source>
        <dbReference type="EMBL" id="MBB3089892.1"/>
    </source>
</evidence>
<name>A0A7W5F9D4_9ACTN</name>
<dbReference type="Proteomes" id="UP000577707">
    <property type="component" value="Unassembled WGS sequence"/>
</dbReference>
<reference evidence="1 2" key="1">
    <citation type="submission" date="2020-08" db="EMBL/GenBank/DDBJ databases">
        <title>Genomic Encyclopedia of Type Strains, Phase III (KMG-III): the genomes of soil and plant-associated and newly described type strains.</title>
        <authorList>
            <person name="Whitman W."/>
        </authorList>
    </citation>
    <scope>NUCLEOTIDE SEQUENCE [LARGE SCALE GENOMIC DNA]</scope>
    <source>
        <strain evidence="1 2">CECT 3302</strain>
    </source>
</reference>
<sequence>MDALELIVDEGRPANAGRFFHLGVDLLDLLDELSEDVTVDWRIQDLRTGSALATVAAPEDRPQAGAVLRLVVGSLAGVVQGAPLPDGWSPDAVNVAHRFVEHGQAADSENDWVPPRLRLLTDGKRSGNDVSLTPALGERLATLQPFERKMPGSVRGTLVGLNVSRGNRASLKVASGRVVRVGFDSGMRETLKEALYSAVELRGEVRQDGDGRVFHVRADDVAPLAEPRARWADMFGAAPDYTGGAPVDEWLEAHRGEA</sequence>
<dbReference type="RefSeq" id="WP_183546055.1">
    <property type="nucleotide sequence ID" value="NZ_BMQT01000009.1"/>
</dbReference>
<proteinExistence type="predicted"/>
<dbReference type="AlphaFoldDB" id="A0A7W5F9D4"/>
<accession>A0A7W5F9D4</accession>